<name>A0A183L0K2_9TREM</name>
<keyword evidence="3" id="KW-1185">Reference proteome</keyword>
<evidence type="ECO:0000313" key="3">
    <source>
        <dbReference type="Proteomes" id="UP000279833"/>
    </source>
</evidence>
<dbReference type="WBParaSite" id="SCUD_0002085301-mRNA-1">
    <property type="protein sequence ID" value="SCUD_0002085301-mRNA-1"/>
    <property type="gene ID" value="SCUD_0002085301"/>
</dbReference>
<feature type="compositionally biased region" description="Basic and acidic residues" evidence="1">
    <location>
        <begin position="33"/>
        <end position="44"/>
    </location>
</feature>
<protein>
    <submittedName>
        <fullName evidence="4">Period circadian protein</fullName>
    </submittedName>
</protein>
<proteinExistence type="predicted"/>
<dbReference type="AlphaFoldDB" id="A0A183L0K2"/>
<feature type="region of interest" description="Disordered" evidence="1">
    <location>
        <begin position="18"/>
        <end position="44"/>
    </location>
</feature>
<organism evidence="4">
    <name type="scientific">Schistosoma curassoni</name>
    <dbReference type="NCBI Taxonomy" id="6186"/>
    <lineage>
        <taxon>Eukaryota</taxon>
        <taxon>Metazoa</taxon>
        <taxon>Spiralia</taxon>
        <taxon>Lophotrochozoa</taxon>
        <taxon>Platyhelminthes</taxon>
        <taxon>Trematoda</taxon>
        <taxon>Digenea</taxon>
        <taxon>Strigeidida</taxon>
        <taxon>Schistosomatoidea</taxon>
        <taxon>Schistosomatidae</taxon>
        <taxon>Schistosoma</taxon>
    </lineage>
</organism>
<sequence>MVAGYWSPCSPLVWNPVKAPDTRFSSSQFRKQHPLDGKANELESRQPGIVAELMTAMLSKLGSETETEVGNDDVDNDNCKSTPDIHNNQSEQDDMQSNTDNVKLNQTCKEEK</sequence>
<feature type="region of interest" description="Disordered" evidence="1">
    <location>
        <begin position="61"/>
        <end position="112"/>
    </location>
</feature>
<feature type="compositionally biased region" description="Polar residues" evidence="1">
    <location>
        <begin position="79"/>
        <end position="112"/>
    </location>
</feature>
<dbReference type="STRING" id="6186.A0A183L0K2"/>
<evidence type="ECO:0000313" key="2">
    <source>
        <dbReference type="EMBL" id="VDP73583.1"/>
    </source>
</evidence>
<evidence type="ECO:0000256" key="1">
    <source>
        <dbReference type="SAM" id="MobiDB-lite"/>
    </source>
</evidence>
<evidence type="ECO:0000313" key="4">
    <source>
        <dbReference type="WBParaSite" id="SCUD_0002085301-mRNA-1"/>
    </source>
</evidence>
<reference evidence="2 3" key="2">
    <citation type="submission" date="2018-11" db="EMBL/GenBank/DDBJ databases">
        <authorList>
            <consortium name="Pathogen Informatics"/>
        </authorList>
    </citation>
    <scope>NUCLEOTIDE SEQUENCE [LARGE SCALE GENOMIC DNA]</scope>
    <source>
        <strain evidence="2">Dakar</strain>
        <strain evidence="3">Dakar, Senegal</strain>
    </source>
</reference>
<dbReference type="EMBL" id="UZAK01045189">
    <property type="protein sequence ID" value="VDP73583.1"/>
    <property type="molecule type" value="Genomic_DNA"/>
</dbReference>
<gene>
    <name evidence="2" type="ORF">SCUD_LOCUS20850</name>
</gene>
<dbReference type="Proteomes" id="UP000279833">
    <property type="component" value="Unassembled WGS sequence"/>
</dbReference>
<reference evidence="4" key="1">
    <citation type="submission" date="2016-06" db="UniProtKB">
        <authorList>
            <consortium name="WormBaseParasite"/>
        </authorList>
    </citation>
    <scope>IDENTIFICATION</scope>
</reference>
<accession>A0A183L0K2</accession>
<feature type="compositionally biased region" description="Acidic residues" evidence="1">
    <location>
        <begin position="65"/>
        <end position="76"/>
    </location>
</feature>